<proteinExistence type="predicted"/>
<dbReference type="EMBL" id="UGUA01000002">
    <property type="protein sequence ID" value="SUC34034.1"/>
    <property type="molecule type" value="Genomic_DNA"/>
</dbReference>
<name>A0A379FYX3_9GAMM</name>
<reference evidence="1 2" key="1">
    <citation type="submission" date="2018-06" db="EMBL/GenBank/DDBJ databases">
        <authorList>
            <consortium name="Pathogen Informatics"/>
            <person name="Doyle S."/>
        </authorList>
    </citation>
    <scope>NUCLEOTIDE SEQUENCE [LARGE SCALE GENOMIC DNA]</scope>
    <source>
        <strain evidence="1 2">NCTC12026</strain>
    </source>
</reference>
<evidence type="ECO:0008006" key="3">
    <source>
        <dbReference type="Google" id="ProtNLM"/>
    </source>
</evidence>
<dbReference type="PROSITE" id="PS51257">
    <property type="entry name" value="PROKAR_LIPOPROTEIN"/>
    <property type="match status" value="1"/>
</dbReference>
<gene>
    <name evidence="1" type="ORF">NCTC12026_00363</name>
</gene>
<evidence type="ECO:0000313" key="1">
    <source>
        <dbReference type="EMBL" id="SUC34034.1"/>
    </source>
</evidence>
<dbReference type="OrthoDB" id="6465128at2"/>
<dbReference type="InterPro" id="IPR039366">
    <property type="entry name" value="Pilotin"/>
</dbReference>
<evidence type="ECO:0000313" key="2">
    <source>
        <dbReference type="Proteomes" id="UP000255129"/>
    </source>
</evidence>
<organism evidence="1 2">
    <name type="scientific">Providencia rustigianii</name>
    <dbReference type="NCBI Taxonomy" id="158850"/>
    <lineage>
        <taxon>Bacteria</taxon>
        <taxon>Pseudomonadati</taxon>
        <taxon>Pseudomonadota</taxon>
        <taxon>Gammaproteobacteria</taxon>
        <taxon>Enterobacterales</taxon>
        <taxon>Morganellaceae</taxon>
        <taxon>Providencia</taxon>
    </lineage>
</organism>
<dbReference type="RefSeq" id="WP_006813914.1">
    <property type="nucleotide sequence ID" value="NZ_AP018946.1"/>
</dbReference>
<sequence length="141" mass="15977">MPKFYISKNSLFLIFILVSSLFLLACNTPLNKSKNTFNLRGDIYSQSIDIPADALITLSVSSLNGTDYTEKSHYDYSFTTRKAGRTVNFSINLPEELLNQDRYFGLSVRVEVQGELLMMSNQIIPVIRNSSERLSLRVNAI</sequence>
<dbReference type="Proteomes" id="UP000255129">
    <property type="component" value="Unassembled WGS sequence"/>
</dbReference>
<accession>A0A379FYX3</accession>
<dbReference type="AlphaFoldDB" id="A0A379FYX3"/>
<protein>
    <recommendedName>
        <fullName evidence="3">Lipoprotein</fullName>
    </recommendedName>
</protein>
<dbReference type="Pfam" id="PF09619">
    <property type="entry name" value="YscW"/>
    <property type="match status" value="1"/>
</dbReference>